<feature type="compositionally biased region" description="Low complexity" evidence="1">
    <location>
        <begin position="401"/>
        <end position="412"/>
    </location>
</feature>
<feature type="compositionally biased region" description="Polar residues" evidence="1">
    <location>
        <begin position="190"/>
        <end position="208"/>
    </location>
</feature>
<evidence type="ECO:0000313" key="3">
    <source>
        <dbReference type="Proteomes" id="UP000186601"/>
    </source>
</evidence>
<feature type="compositionally biased region" description="Low complexity" evidence="1">
    <location>
        <begin position="305"/>
        <end position="317"/>
    </location>
</feature>
<dbReference type="AlphaFoldDB" id="A0A2R6S6F9"/>
<feature type="compositionally biased region" description="Polar residues" evidence="1">
    <location>
        <begin position="136"/>
        <end position="155"/>
    </location>
</feature>
<accession>A0A2R6S6F9</accession>
<keyword evidence="3" id="KW-1185">Reference proteome</keyword>
<feature type="region of interest" description="Disordered" evidence="1">
    <location>
        <begin position="568"/>
        <end position="607"/>
    </location>
</feature>
<dbReference type="EMBL" id="MLYV02000029">
    <property type="protein sequence ID" value="PSS37852.1"/>
    <property type="molecule type" value="Genomic_DNA"/>
</dbReference>
<comment type="caution">
    <text evidence="2">The sequence shown here is derived from an EMBL/GenBank/DDBJ whole genome shotgun (WGS) entry which is preliminary data.</text>
</comment>
<reference evidence="2 3" key="1">
    <citation type="submission" date="2018-02" db="EMBL/GenBank/DDBJ databases">
        <title>Genome sequence of the basidiomycete white-rot fungus Phlebia centrifuga.</title>
        <authorList>
            <person name="Granchi Z."/>
            <person name="Peng M."/>
            <person name="de Vries R.P."/>
            <person name="Hilden K."/>
            <person name="Makela M.R."/>
            <person name="Grigoriev I."/>
            <person name="Riley R."/>
        </authorList>
    </citation>
    <scope>NUCLEOTIDE SEQUENCE [LARGE SCALE GENOMIC DNA]</scope>
    <source>
        <strain evidence="2 3">FBCC195</strain>
    </source>
</reference>
<feature type="compositionally biased region" description="Polar residues" evidence="1">
    <location>
        <begin position="413"/>
        <end position="433"/>
    </location>
</feature>
<feature type="compositionally biased region" description="Pro residues" evidence="1">
    <location>
        <begin position="437"/>
        <end position="446"/>
    </location>
</feature>
<evidence type="ECO:0000313" key="2">
    <source>
        <dbReference type="EMBL" id="PSS37852.1"/>
    </source>
</evidence>
<name>A0A2R6S6F9_9APHY</name>
<feature type="compositionally biased region" description="Polar residues" evidence="1">
    <location>
        <begin position="486"/>
        <end position="499"/>
    </location>
</feature>
<feature type="compositionally biased region" description="Low complexity" evidence="1">
    <location>
        <begin position="470"/>
        <end position="482"/>
    </location>
</feature>
<protein>
    <submittedName>
        <fullName evidence="2">Uncharacterized protein</fullName>
    </submittedName>
</protein>
<feature type="region of interest" description="Disordered" evidence="1">
    <location>
        <begin position="301"/>
        <end position="542"/>
    </location>
</feature>
<feature type="region of interest" description="Disordered" evidence="1">
    <location>
        <begin position="619"/>
        <end position="696"/>
    </location>
</feature>
<proteinExistence type="predicted"/>
<feature type="region of interest" description="Disordered" evidence="1">
    <location>
        <begin position="100"/>
        <end position="235"/>
    </location>
</feature>
<evidence type="ECO:0000256" key="1">
    <source>
        <dbReference type="SAM" id="MobiDB-lite"/>
    </source>
</evidence>
<feature type="compositionally biased region" description="Polar residues" evidence="1">
    <location>
        <begin position="355"/>
        <end position="365"/>
    </location>
</feature>
<dbReference type="Proteomes" id="UP000186601">
    <property type="component" value="Unassembled WGS sequence"/>
</dbReference>
<feature type="region of interest" description="Disordered" evidence="1">
    <location>
        <begin position="1"/>
        <end position="67"/>
    </location>
</feature>
<feature type="compositionally biased region" description="Basic and acidic residues" evidence="1">
    <location>
        <begin position="113"/>
        <end position="127"/>
    </location>
</feature>
<feature type="compositionally biased region" description="Low complexity" evidence="1">
    <location>
        <begin position="507"/>
        <end position="519"/>
    </location>
</feature>
<organism evidence="2 3">
    <name type="scientific">Hermanssonia centrifuga</name>
    <dbReference type="NCBI Taxonomy" id="98765"/>
    <lineage>
        <taxon>Eukaryota</taxon>
        <taxon>Fungi</taxon>
        <taxon>Dikarya</taxon>
        <taxon>Basidiomycota</taxon>
        <taxon>Agaricomycotina</taxon>
        <taxon>Agaricomycetes</taxon>
        <taxon>Polyporales</taxon>
        <taxon>Meruliaceae</taxon>
        <taxon>Hermanssonia</taxon>
    </lineage>
</organism>
<feature type="compositionally biased region" description="Polar residues" evidence="1">
    <location>
        <begin position="379"/>
        <end position="395"/>
    </location>
</feature>
<gene>
    <name evidence="2" type="ORF">PHLCEN_2v320</name>
</gene>
<sequence>MDFSRVASKPKKAQPPPEKPRRRSSSFSAPCEHFRPPSRPSLDPWDPRNVKPLARPGVGSDVLHKQPTPLFPFPVPELPPPYCEQATFVRKPQQKLEPLRQIRYSGLNGEEGTVDRYPNRREEHTHGLDYLVQSPARPTNEQNSRSDSAQPVSQLGPSTSRRDGGRRGSFSSLKSSPYRYEGSKHARLLQNVQSGKFNTLPYDQSSGAGNPFHNRTPGDDPADNWSDNQPGSTPAIEVLKSRVDSIISWGDSERTLYNDSFSIHGPTYGSYSAASVSYLDLSGYVNSPDPEGRLLRGELHQWHASSSSQTPTSTSTSRHQAPRRPETVRPPPQPLKRSPQSVPPRAKAIYGNDMSKAQQGSQSWNKYGIRGGDPGLRPVQNQYSKDGQETSMSTFDHSRSRNQFSSASSALSDITTMSYPQEVRSSPHQTPRQTEPVRPPTQPPKGSPQSLPPKAKAIYGKNMPKAQQASPSGDPYGSGDSGLRPMQTQYTKDNQETSMSTSDHSRSWSQSSSASRALSDVTTMSYPLDGRSPSRDTRGSTVWGVVPTLRPMHSRVFSESQHSLAQSAEVGTWSDSAPEAGEAISQTPALLGHKRSSTTSGSYAKIDLERAIDRDRFEIEYKPSAGGKPMSSTSPLHKPSAGGKPMSSTSPLHKPSAGGKPVSSISPSYTEVNRAPAMNLDGFEVEPPSRRSRGRR</sequence>